<accession>A0ABP4QU58</accession>
<comment type="caution">
    <text evidence="1">The sequence shown here is derived from an EMBL/GenBank/DDBJ whole genome shotgun (WGS) entry which is preliminary data.</text>
</comment>
<sequence length="111" mass="12041">MTDEELEREALGVAARPCCRSRDGYRRLFHQHVLGRTGAAISTSAAPSERPLRGVLRRRILRLSGAVAVAPRGTTRGRAGVGTKRRARDPIVLANCRSRDVASLDVVVTPV</sequence>
<evidence type="ECO:0000313" key="2">
    <source>
        <dbReference type="Proteomes" id="UP001501319"/>
    </source>
</evidence>
<evidence type="ECO:0000313" key="1">
    <source>
        <dbReference type="EMBL" id="GAA1620533.1"/>
    </source>
</evidence>
<name>A0ABP4QU58_9ACTN</name>
<keyword evidence="2" id="KW-1185">Reference proteome</keyword>
<reference evidence="2" key="1">
    <citation type="journal article" date="2019" name="Int. J. Syst. Evol. Microbiol.">
        <title>The Global Catalogue of Microorganisms (GCM) 10K type strain sequencing project: providing services to taxonomists for standard genome sequencing and annotation.</title>
        <authorList>
            <consortium name="The Broad Institute Genomics Platform"/>
            <consortium name="The Broad Institute Genome Sequencing Center for Infectious Disease"/>
            <person name="Wu L."/>
            <person name="Ma J."/>
        </authorList>
    </citation>
    <scope>NUCLEOTIDE SEQUENCE [LARGE SCALE GENOMIC DNA]</scope>
    <source>
        <strain evidence="2">JCM 14306</strain>
    </source>
</reference>
<organism evidence="1 2">
    <name type="scientific">Kribbella alba</name>
    <dbReference type="NCBI Taxonomy" id="190197"/>
    <lineage>
        <taxon>Bacteria</taxon>
        <taxon>Bacillati</taxon>
        <taxon>Actinomycetota</taxon>
        <taxon>Actinomycetes</taxon>
        <taxon>Propionibacteriales</taxon>
        <taxon>Kribbellaceae</taxon>
        <taxon>Kribbella</taxon>
    </lineage>
</organism>
<protein>
    <submittedName>
        <fullName evidence="1">Uncharacterized protein</fullName>
    </submittedName>
</protein>
<proteinExistence type="predicted"/>
<dbReference type="EMBL" id="BAAANE010000002">
    <property type="protein sequence ID" value="GAA1620533.1"/>
    <property type="molecule type" value="Genomic_DNA"/>
</dbReference>
<dbReference type="Proteomes" id="UP001501319">
    <property type="component" value="Unassembled WGS sequence"/>
</dbReference>
<gene>
    <name evidence="1" type="ORF">GCM10009744_04200</name>
</gene>